<comment type="caution">
    <text evidence="2">The sequence shown here is derived from an EMBL/GenBank/DDBJ whole genome shotgun (WGS) entry which is preliminary data.</text>
</comment>
<evidence type="ECO:0000313" key="3">
    <source>
        <dbReference type="Proteomes" id="UP000031668"/>
    </source>
</evidence>
<dbReference type="AlphaFoldDB" id="A0A0C2MJ84"/>
<proteinExistence type="predicted"/>
<evidence type="ECO:0000256" key="1">
    <source>
        <dbReference type="SAM" id="SignalP"/>
    </source>
</evidence>
<gene>
    <name evidence="2" type="ORF">RF11_08239</name>
</gene>
<organism evidence="2 3">
    <name type="scientific">Thelohanellus kitauei</name>
    <name type="common">Myxosporean</name>
    <dbReference type="NCBI Taxonomy" id="669202"/>
    <lineage>
        <taxon>Eukaryota</taxon>
        <taxon>Metazoa</taxon>
        <taxon>Cnidaria</taxon>
        <taxon>Myxozoa</taxon>
        <taxon>Myxosporea</taxon>
        <taxon>Bivalvulida</taxon>
        <taxon>Platysporina</taxon>
        <taxon>Myxobolidae</taxon>
        <taxon>Thelohanellus</taxon>
    </lineage>
</organism>
<evidence type="ECO:0000313" key="2">
    <source>
        <dbReference type="EMBL" id="KII61686.1"/>
    </source>
</evidence>
<sequence>MPSLEGSWTLVVTLCFTSCGPSYTSFPEMLVVLQFFDRWSLPSYQSLQSPVKAAGVVNGKTGMQEAPASVVRIRPMYDPFIPFGWSAATRSDSGTDDPR</sequence>
<dbReference type="Proteomes" id="UP000031668">
    <property type="component" value="Unassembled WGS sequence"/>
</dbReference>
<protein>
    <recommendedName>
        <fullName evidence="4">Secreted protein</fullName>
    </recommendedName>
</protein>
<feature type="signal peptide" evidence="1">
    <location>
        <begin position="1"/>
        <end position="24"/>
    </location>
</feature>
<feature type="chain" id="PRO_5002152397" description="Secreted protein" evidence="1">
    <location>
        <begin position="25"/>
        <end position="99"/>
    </location>
</feature>
<name>A0A0C2MJ84_THEKT</name>
<evidence type="ECO:0008006" key="4">
    <source>
        <dbReference type="Google" id="ProtNLM"/>
    </source>
</evidence>
<accession>A0A0C2MJ84</accession>
<keyword evidence="1" id="KW-0732">Signal</keyword>
<dbReference type="EMBL" id="JWZT01005279">
    <property type="protein sequence ID" value="KII61686.1"/>
    <property type="molecule type" value="Genomic_DNA"/>
</dbReference>
<reference evidence="2 3" key="1">
    <citation type="journal article" date="2014" name="Genome Biol. Evol.">
        <title>The genome of the myxosporean Thelohanellus kitauei shows adaptations to nutrient acquisition within its fish host.</title>
        <authorList>
            <person name="Yang Y."/>
            <person name="Xiong J."/>
            <person name="Zhou Z."/>
            <person name="Huo F."/>
            <person name="Miao W."/>
            <person name="Ran C."/>
            <person name="Liu Y."/>
            <person name="Zhang J."/>
            <person name="Feng J."/>
            <person name="Wang M."/>
            <person name="Wang M."/>
            <person name="Wang L."/>
            <person name="Yao B."/>
        </authorList>
    </citation>
    <scope>NUCLEOTIDE SEQUENCE [LARGE SCALE GENOMIC DNA]</scope>
    <source>
        <strain evidence="2">Wuqing</strain>
    </source>
</reference>
<keyword evidence="3" id="KW-1185">Reference proteome</keyword>